<dbReference type="SUPFAM" id="SSF57959">
    <property type="entry name" value="Leucine zipper domain"/>
    <property type="match status" value="1"/>
</dbReference>
<dbReference type="GeneID" id="30207008"/>
<accession>A0A1B9G9S5</accession>
<keyword evidence="2" id="KW-0238">DNA-binding</keyword>
<feature type="region of interest" description="Disordered" evidence="5">
    <location>
        <begin position="110"/>
        <end position="188"/>
    </location>
</feature>
<dbReference type="GO" id="GO:0000981">
    <property type="term" value="F:DNA-binding transcription factor activity, RNA polymerase II-specific"/>
    <property type="evidence" value="ECO:0007669"/>
    <property type="project" value="TreeGrafter"/>
</dbReference>
<dbReference type="OrthoDB" id="2594273at2759"/>
<evidence type="ECO:0000256" key="4">
    <source>
        <dbReference type="SAM" id="Coils"/>
    </source>
</evidence>
<dbReference type="EMBL" id="KI894019">
    <property type="protein sequence ID" value="OCF27763.1"/>
    <property type="molecule type" value="Genomic_DNA"/>
</dbReference>
<reference evidence="8" key="2">
    <citation type="submission" date="2013-07" db="EMBL/GenBank/DDBJ databases">
        <authorList>
            <consortium name="The Broad Institute Genome Sequencing Platform"/>
            <person name="Cuomo C."/>
            <person name="Litvintseva A."/>
            <person name="Chen Y."/>
            <person name="Heitman J."/>
            <person name="Sun S."/>
            <person name="Springer D."/>
            <person name="Dromer F."/>
            <person name="Young S.K."/>
            <person name="Zeng Q."/>
            <person name="Gargeya S."/>
            <person name="Fitzgerald M."/>
            <person name="Abouelleil A."/>
            <person name="Alvarado L."/>
            <person name="Berlin A.M."/>
            <person name="Chapman S.B."/>
            <person name="Dewar J."/>
            <person name="Goldberg J."/>
            <person name="Griggs A."/>
            <person name="Gujja S."/>
            <person name="Hansen M."/>
            <person name="Howarth C."/>
            <person name="Imamovic A."/>
            <person name="Larimer J."/>
            <person name="McCowan C."/>
            <person name="Murphy C."/>
            <person name="Pearson M."/>
            <person name="Priest M."/>
            <person name="Roberts A."/>
            <person name="Saif S."/>
            <person name="Shea T."/>
            <person name="Sykes S."/>
            <person name="Wortman J."/>
            <person name="Nusbaum C."/>
            <person name="Birren B."/>
        </authorList>
    </citation>
    <scope>NUCLEOTIDE SEQUENCE</scope>
    <source>
        <strain evidence="8">CBS 10118</strain>
    </source>
</reference>
<keyword evidence="1" id="KW-0805">Transcription regulation</keyword>
<feature type="coiled-coil region" evidence="4">
    <location>
        <begin position="340"/>
        <end position="367"/>
    </location>
</feature>
<dbReference type="PANTHER" id="PTHR23351:SF24">
    <property type="entry name" value="ACTIVATING TRANSCRIPTION FACTOR 3-RELATED"/>
    <property type="match status" value="1"/>
</dbReference>
<dbReference type="EMBL" id="CP144542">
    <property type="protein sequence ID" value="WVW81904.1"/>
    <property type="molecule type" value="Genomic_DNA"/>
</dbReference>
<feature type="region of interest" description="Disordered" evidence="5">
    <location>
        <begin position="25"/>
        <end position="59"/>
    </location>
</feature>
<evidence type="ECO:0000256" key="2">
    <source>
        <dbReference type="ARBA" id="ARBA00023125"/>
    </source>
</evidence>
<feature type="compositionally biased region" description="Polar residues" evidence="5">
    <location>
        <begin position="127"/>
        <end position="139"/>
    </location>
</feature>
<feature type="region of interest" description="Disordered" evidence="5">
    <location>
        <begin position="385"/>
        <end position="436"/>
    </location>
</feature>
<keyword evidence="9" id="KW-1185">Reference proteome</keyword>
<evidence type="ECO:0000313" key="8">
    <source>
        <dbReference type="EMBL" id="WVW81904.1"/>
    </source>
</evidence>
<dbReference type="GO" id="GO:0005634">
    <property type="term" value="C:nucleus"/>
    <property type="evidence" value="ECO:0007669"/>
    <property type="project" value="TreeGrafter"/>
</dbReference>
<dbReference type="GO" id="GO:0000978">
    <property type="term" value="F:RNA polymerase II cis-regulatory region sequence-specific DNA binding"/>
    <property type="evidence" value="ECO:0007669"/>
    <property type="project" value="TreeGrafter"/>
</dbReference>
<dbReference type="InterPro" id="IPR046347">
    <property type="entry name" value="bZIP_sf"/>
</dbReference>
<dbReference type="PROSITE" id="PS50217">
    <property type="entry name" value="BZIP"/>
    <property type="match status" value="1"/>
</dbReference>
<dbReference type="VEuPathDB" id="FungiDB:I302_02609"/>
<dbReference type="InterPro" id="IPR000837">
    <property type="entry name" value="AP-1"/>
</dbReference>
<reference evidence="8" key="4">
    <citation type="submission" date="2024-02" db="EMBL/GenBank/DDBJ databases">
        <title>Comparative genomics of Cryptococcus and Kwoniella reveals pathogenesis evolution and contrasting modes of karyotype evolution via chromosome fusion or intercentromeric recombination.</title>
        <authorList>
            <person name="Coelho M.A."/>
            <person name="David-Palma M."/>
            <person name="Shea T."/>
            <person name="Bowers K."/>
            <person name="McGinley-Smith S."/>
            <person name="Mohammad A.W."/>
            <person name="Gnirke A."/>
            <person name="Yurkov A.M."/>
            <person name="Nowrousian M."/>
            <person name="Sun S."/>
            <person name="Cuomo C.A."/>
            <person name="Heitman J."/>
        </authorList>
    </citation>
    <scope>NUCLEOTIDE SEQUENCE</scope>
    <source>
        <strain evidence="8">CBS 10118</strain>
    </source>
</reference>
<feature type="compositionally biased region" description="Basic and acidic residues" evidence="5">
    <location>
        <begin position="152"/>
        <end position="169"/>
    </location>
</feature>
<reference evidence="7" key="3">
    <citation type="submission" date="2014-01" db="EMBL/GenBank/DDBJ databases">
        <title>Evolution of pathogenesis and genome organization in the Tremellales.</title>
        <authorList>
            <person name="Cuomo C."/>
            <person name="Litvintseva A."/>
            <person name="Heitman J."/>
            <person name="Chen Y."/>
            <person name="Sun S."/>
            <person name="Springer D."/>
            <person name="Dromer F."/>
            <person name="Young S."/>
            <person name="Zeng Q."/>
            <person name="Chapman S."/>
            <person name="Gujja S."/>
            <person name="Saif S."/>
            <person name="Birren B."/>
        </authorList>
    </citation>
    <scope>NUCLEOTIDE SEQUENCE</scope>
    <source>
        <strain evidence="7">CBS 10118</strain>
    </source>
</reference>
<protein>
    <recommendedName>
        <fullName evidence="6">BZIP domain-containing protein</fullName>
    </recommendedName>
</protein>
<organism evidence="7">
    <name type="scientific">Kwoniella bestiolae CBS 10118</name>
    <dbReference type="NCBI Taxonomy" id="1296100"/>
    <lineage>
        <taxon>Eukaryota</taxon>
        <taxon>Fungi</taxon>
        <taxon>Dikarya</taxon>
        <taxon>Basidiomycota</taxon>
        <taxon>Agaricomycotina</taxon>
        <taxon>Tremellomycetes</taxon>
        <taxon>Tremellales</taxon>
        <taxon>Cryptococcaceae</taxon>
        <taxon>Kwoniella</taxon>
    </lineage>
</organism>
<dbReference type="InterPro" id="IPR004827">
    <property type="entry name" value="bZIP"/>
</dbReference>
<feature type="compositionally biased region" description="Polar residues" evidence="5">
    <location>
        <begin position="177"/>
        <end position="188"/>
    </location>
</feature>
<gene>
    <name evidence="7" type="ORF">I302_02609</name>
    <name evidence="8" type="ORF">I302_103904</name>
</gene>
<dbReference type="Gene3D" id="1.20.5.170">
    <property type="match status" value="1"/>
</dbReference>
<feature type="domain" description="BZIP" evidence="6">
    <location>
        <begin position="152"/>
        <end position="201"/>
    </location>
</feature>
<evidence type="ECO:0000256" key="3">
    <source>
        <dbReference type="ARBA" id="ARBA00023163"/>
    </source>
</evidence>
<dbReference type="Proteomes" id="UP000092730">
    <property type="component" value="Chromosome 2"/>
</dbReference>
<dbReference type="RefSeq" id="XP_019048833.1">
    <property type="nucleotide sequence ID" value="XM_019189271.1"/>
</dbReference>
<dbReference type="Pfam" id="PF07716">
    <property type="entry name" value="bZIP_2"/>
    <property type="match status" value="1"/>
</dbReference>
<evidence type="ECO:0000313" key="7">
    <source>
        <dbReference type="EMBL" id="OCF27763.1"/>
    </source>
</evidence>
<feature type="compositionally biased region" description="Basic and acidic residues" evidence="5">
    <location>
        <begin position="34"/>
        <end position="51"/>
    </location>
</feature>
<reference evidence="7" key="1">
    <citation type="submission" date="2013-07" db="EMBL/GenBank/DDBJ databases">
        <title>The Genome Sequence of Cryptococcus bestiolae CBS10118.</title>
        <authorList>
            <consortium name="The Broad Institute Genome Sequencing Platform"/>
            <person name="Cuomo C."/>
            <person name="Litvintseva A."/>
            <person name="Chen Y."/>
            <person name="Heitman J."/>
            <person name="Sun S."/>
            <person name="Springer D."/>
            <person name="Dromer F."/>
            <person name="Young S.K."/>
            <person name="Zeng Q."/>
            <person name="Gargeya S."/>
            <person name="Fitzgerald M."/>
            <person name="Abouelleil A."/>
            <person name="Alvarado L."/>
            <person name="Berlin A.M."/>
            <person name="Chapman S.B."/>
            <person name="Dewar J."/>
            <person name="Goldberg J."/>
            <person name="Griggs A."/>
            <person name="Gujja S."/>
            <person name="Hansen M."/>
            <person name="Howarth C."/>
            <person name="Imamovic A."/>
            <person name="Larimer J."/>
            <person name="McCowan C."/>
            <person name="Murphy C."/>
            <person name="Pearson M."/>
            <person name="Priest M."/>
            <person name="Roberts A."/>
            <person name="Saif S."/>
            <person name="Shea T."/>
            <person name="Sykes S."/>
            <person name="Wortman J."/>
            <person name="Nusbaum C."/>
            <person name="Birren B."/>
        </authorList>
    </citation>
    <scope>NUCLEOTIDE SEQUENCE [LARGE SCALE GENOMIC DNA]</scope>
    <source>
        <strain evidence="7">CBS 10118</strain>
    </source>
</reference>
<dbReference type="PROSITE" id="PS00036">
    <property type="entry name" value="BZIP_BASIC"/>
    <property type="match status" value="1"/>
</dbReference>
<name>A0A1B9G9S5_9TREE</name>
<evidence type="ECO:0000256" key="5">
    <source>
        <dbReference type="SAM" id="MobiDB-lite"/>
    </source>
</evidence>
<proteinExistence type="predicted"/>
<sequence length="465" mass="51814">MSRLDYHSILDTNTNVDVDVDAEFDNPTILDTPDDQHHDDSHDGHHQHQLDEPTQTHTIHGGIGILDEEHDESPFVIMEEPEPGHEGVEGEGEVERQLMDDVQLAAGMLPEPENVPITQIPLPPTGSEYTESNTGTQPSGKAPMSLKGMTSQEKKDRQRLQNRLAAERSRNKRKGDQNNLEKQVESLQSENSQLRARLSALLASKSPELVIPPSSTDHPQDVHNSSSLIGQSVLAGTGIDYNYINKLTNELNQTKMTLLERKLKLMGIQNGDAATATPIPAQELQKEGNNSTAVELGARGEGEVIDTEREDLSNNRKDLIKVYSKLRSIKAEEKSLNTLTEHVKNEIQNLIRQRELVEKKLNERRNTEGNGAPVQMVNTENEDLQAENGVGNGDDTNPQPDHVKESQLVPDPQDQDQNEHNDQDEDQMNEDKALDDIRGWIDAAVKDWDQNLPSAKGMEVESDNQ</sequence>
<evidence type="ECO:0000259" key="6">
    <source>
        <dbReference type="PROSITE" id="PS50217"/>
    </source>
</evidence>
<evidence type="ECO:0000313" key="9">
    <source>
        <dbReference type="Proteomes" id="UP000092730"/>
    </source>
</evidence>
<dbReference type="PANTHER" id="PTHR23351">
    <property type="entry name" value="FOS TRANSCRIPTION FACTOR-RELATED"/>
    <property type="match status" value="1"/>
</dbReference>
<dbReference type="KEGG" id="kbi:30207008"/>
<dbReference type="AlphaFoldDB" id="A0A1B9G9S5"/>
<keyword evidence="3" id="KW-0804">Transcription</keyword>
<dbReference type="SMART" id="SM00338">
    <property type="entry name" value="BRLZ"/>
    <property type="match status" value="1"/>
</dbReference>
<evidence type="ECO:0000256" key="1">
    <source>
        <dbReference type="ARBA" id="ARBA00023015"/>
    </source>
</evidence>
<keyword evidence="4" id="KW-0175">Coiled coil</keyword>